<organism evidence="3 4">
    <name type="scientific">Effrenium voratum</name>
    <dbReference type="NCBI Taxonomy" id="2562239"/>
    <lineage>
        <taxon>Eukaryota</taxon>
        <taxon>Sar</taxon>
        <taxon>Alveolata</taxon>
        <taxon>Dinophyceae</taxon>
        <taxon>Suessiales</taxon>
        <taxon>Symbiodiniaceae</taxon>
        <taxon>Effrenium</taxon>
    </lineage>
</organism>
<protein>
    <submittedName>
        <fullName evidence="3">Uncharacterized protein</fullName>
    </submittedName>
</protein>
<comment type="caution">
    <text evidence="3">The sequence shown here is derived from an EMBL/GenBank/DDBJ whole genome shotgun (WGS) entry which is preliminary data.</text>
</comment>
<accession>A0AA36IFL7</accession>
<feature type="signal peptide" evidence="2">
    <location>
        <begin position="1"/>
        <end position="20"/>
    </location>
</feature>
<evidence type="ECO:0000256" key="1">
    <source>
        <dbReference type="SAM" id="MobiDB-lite"/>
    </source>
</evidence>
<sequence length="172" mass="18215">MMRNLMVLLVVGALADKAEQADKPQAEAVKAAEQGELSAGPGENSSWNFVYCNCGLSCVKQVDNWYIFNLGQACACNACPETNSTEAKLRGAKAVPSSPSSPPVPSAQSKMASLEAVPSTKSAPTGSKAKTWDGATMPGSNLLYCQCGKQCVDGRMLGLYTYYCFRYGCKAC</sequence>
<name>A0AA36IFL7_9DINO</name>
<dbReference type="Proteomes" id="UP001178507">
    <property type="component" value="Unassembled WGS sequence"/>
</dbReference>
<gene>
    <name evidence="3" type="ORF">EVOR1521_LOCUS12950</name>
</gene>
<evidence type="ECO:0000313" key="4">
    <source>
        <dbReference type="Proteomes" id="UP001178507"/>
    </source>
</evidence>
<dbReference type="EMBL" id="CAUJNA010001406">
    <property type="protein sequence ID" value="CAJ1386722.1"/>
    <property type="molecule type" value="Genomic_DNA"/>
</dbReference>
<keyword evidence="4" id="KW-1185">Reference proteome</keyword>
<dbReference type="AlphaFoldDB" id="A0AA36IFL7"/>
<feature type="region of interest" description="Disordered" evidence="1">
    <location>
        <begin position="90"/>
        <end position="130"/>
    </location>
</feature>
<keyword evidence="2" id="KW-0732">Signal</keyword>
<proteinExistence type="predicted"/>
<reference evidence="3" key="1">
    <citation type="submission" date="2023-08" db="EMBL/GenBank/DDBJ databases">
        <authorList>
            <person name="Chen Y."/>
            <person name="Shah S."/>
            <person name="Dougan E. K."/>
            <person name="Thang M."/>
            <person name="Chan C."/>
        </authorList>
    </citation>
    <scope>NUCLEOTIDE SEQUENCE</scope>
</reference>
<feature type="chain" id="PRO_5041355492" evidence="2">
    <location>
        <begin position="21"/>
        <end position="172"/>
    </location>
</feature>
<evidence type="ECO:0000256" key="2">
    <source>
        <dbReference type="SAM" id="SignalP"/>
    </source>
</evidence>
<evidence type="ECO:0000313" key="3">
    <source>
        <dbReference type="EMBL" id="CAJ1386722.1"/>
    </source>
</evidence>